<protein>
    <submittedName>
        <fullName evidence="3">Uncharacterized protein</fullName>
    </submittedName>
</protein>
<organism evidence="3 5">
    <name type="scientific">Flavobacterium circumlabens</name>
    <dbReference type="NCBI Taxonomy" id="2133765"/>
    <lineage>
        <taxon>Bacteria</taxon>
        <taxon>Pseudomonadati</taxon>
        <taxon>Bacteroidota</taxon>
        <taxon>Flavobacteriia</taxon>
        <taxon>Flavobacteriales</taxon>
        <taxon>Flavobacteriaceae</taxon>
        <taxon>Flavobacterium</taxon>
    </lineage>
</organism>
<reference evidence="2 4" key="1">
    <citation type="journal article" date="2015" name="Stand. Genomic Sci.">
        <title>Genomic Encyclopedia of Bacterial and Archaeal Type Strains, Phase III: the genomes of soil and plant-associated and newly described type strains.</title>
        <authorList>
            <person name="Whitman W.B."/>
            <person name="Woyke T."/>
            <person name="Klenk H.P."/>
            <person name="Zhou Y."/>
            <person name="Lilburn T.G."/>
            <person name="Beck B.J."/>
            <person name="De Vos P."/>
            <person name="Vandamme P."/>
            <person name="Eisen J.A."/>
            <person name="Garrity G."/>
            <person name="Hugenholtz P."/>
            <person name="Kyrpides N.C."/>
        </authorList>
    </citation>
    <scope>NUCLEOTIDE SEQUENCE [LARGE SCALE GENOMIC DNA]</scope>
    <source>
        <strain evidence="2 4">P5626</strain>
    </source>
</reference>
<feature type="transmembrane region" description="Helical" evidence="1">
    <location>
        <begin position="85"/>
        <end position="103"/>
    </location>
</feature>
<accession>A0A4Y7U817</accession>
<keyword evidence="1" id="KW-0472">Membrane</keyword>
<feature type="transmembrane region" description="Helical" evidence="1">
    <location>
        <begin position="55"/>
        <end position="73"/>
    </location>
</feature>
<dbReference type="OrthoDB" id="1374385at2"/>
<reference evidence="3 5" key="2">
    <citation type="journal article" date="2018" name="Syst. Appl. Microbiol.">
        <title>Flavobacterium circumlabens sp. nov. and Flavobacterium cupreum sp. nov., two psychrotrophic species isolated from Antarctic environmental samples.</title>
        <authorList>
            <person name="Kralova S."/>
            <person name="Busse H.J."/>
            <person name="Svec P."/>
            <person name="Maslanova I."/>
            <person name="Stankova E."/>
            <person name="Bartak M."/>
            <person name="Sedlacek I."/>
        </authorList>
    </citation>
    <scope>NUCLEOTIDE SEQUENCE [LARGE SCALE GENOMIC DNA]</scope>
    <source>
        <strain evidence="3 5">CCM 8828</strain>
    </source>
</reference>
<dbReference type="EMBL" id="QWDN01000008">
    <property type="protein sequence ID" value="TEB42575.1"/>
    <property type="molecule type" value="Genomic_DNA"/>
</dbReference>
<keyword evidence="4" id="KW-1185">Reference proteome</keyword>
<evidence type="ECO:0000313" key="4">
    <source>
        <dbReference type="Proteomes" id="UP000295270"/>
    </source>
</evidence>
<evidence type="ECO:0000313" key="2">
    <source>
        <dbReference type="EMBL" id="TCN53827.1"/>
    </source>
</evidence>
<dbReference type="Proteomes" id="UP000298340">
    <property type="component" value="Unassembled WGS sequence"/>
</dbReference>
<proteinExistence type="predicted"/>
<evidence type="ECO:0000256" key="1">
    <source>
        <dbReference type="SAM" id="Phobius"/>
    </source>
</evidence>
<dbReference type="AlphaFoldDB" id="A0A4Y7U817"/>
<dbReference type="RefSeq" id="WP_132037289.1">
    <property type="nucleotide sequence ID" value="NZ_QWDN01000008.1"/>
</dbReference>
<reference evidence="2" key="3">
    <citation type="submission" date="2019-03" db="EMBL/GenBank/DDBJ databases">
        <authorList>
            <person name="Whitman W."/>
            <person name="Huntemann M."/>
            <person name="Clum A."/>
            <person name="Pillay M."/>
            <person name="Palaniappan K."/>
            <person name="Varghese N."/>
            <person name="Mikhailova N."/>
            <person name="Stamatis D."/>
            <person name="Reddy T."/>
            <person name="Daum C."/>
            <person name="Shapiro N."/>
            <person name="Ivanova N."/>
            <person name="Kyrpides N."/>
            <person name="Woyke T."/>
        </authorList>
    </citation>
    <scope>NUCLEOTIDE SEQUENCE</scope>
    <source>
        <strain evidence="2">P5626</strain>
    </source>
</reference>
<gene>
    <name evidence="3" type="ORF">D0809_19650</name>
    <name evidence="2" type="ORF">EV142_108132</name>
</gene>
<keyword evidence="1" id="KW-1133">Transmembrane helix</keyword>
<comment type="caution">
    <text evidence="3">The sequence shown here is derived from an EMBL/GenBank/DDBJ whole genome shotgun (WGS) entry which is preliminary data.</text>
</comment>
<feature type="transmembrane region" description="Helical" evidence="1">
    <location>
        <begin position="6"/>
        <end position="35"/>
    </location>
</feature>
<sequence length="272" mass="32093">MEIYIYIITFVLFFAKIGFPVFLLFRLFFIVKPLLINLYAEEKFTYYIGINKSRLIILCSLFLLSCFLGIVFGNEISKNSDIYNQTFYTFLLVLIQFILLYLFEIKTPVHILKILNEYILNPKEIFKERKVVFEESKAISSIQNGVSFKDVINLSNGDIIKQIDSREFELIIEKHKDVFQDQFSIDNLYKLCNGIKIKEGSIAIKIDNKRNSKQNIVEILASLFNIQKNWNSQIKDRSNTKIIDFLNMFIIINQKEKILHSNDFTRLFEKLD</sequence>
<evidence type="ECO:0000313" key="5">
    <source>
        <dbReference type="Proteomes" id="UP000298340"/>
    </source>
</evidence>
<name>A0A4Y7U817_9FLAO</name>
<dbReference type="EMBL" id="SLWA01000008">
    <property type="protein sequence ID" value="TCN53827.1"/>
    <property type="molecule type" value="Genomic_DNA"/>
</dbReference>
<dbReference type="Proteomes" id="UP000295270">
    <property type="component" value="Unassembled WGS sequence"/>
</dbReference>
<keyword evidence="1" id="KW-0812">Transmembrane</keyword>
<evidence type="ECO:0000313" key="3">
    <source>
        <dbReference type="EMBL" id="TEB42575.1"/>
    </source>
</evidence>